<name>A0A381QQ68_9ZZZZ</name>
<dbReference type="PROSITE" id="PS50968">
    <property type="entry name" value="BIOTINYL_LIPOYL"/>
    <property type="match status" value="1"/>
</dbReference>
<dbReference type="GO" id="GO:0019464">
    <property type="term" value="P:glycine decarboxylation via glycine cleavage system"/>
    <property type="evidence" value="ECO:0007669"/>
    <property type="project" value="InterPro"/>
</dbReference>
<comment type="similarity">
    <text evidence="1">Belongs to the GcvH family.</text>
</comment>
<evidence type="ECO:0000256" key="1">
    <source>
        <dbReference type="ARBA" id="ARBA00009249"/>
    </source>
</evidence>
<dbReference type="NCBIfam" id="TIGR00527">
    <property type="entry name" value="gcvH"/>
    <property type="match status" value="1"/>
</dbReference>
<reference evidence="4" key="1">
    <citation type="submission" date="2018-05" db="EMBL/GenBank/DDBJ databases">
        <authorList>
            <person name="Lanie J.A."/>
            <person name="Ng W.-L."/>
            <person name="Kazmierczak K.M."/>
            <person name="Andrzejewski T.M."/>
            <person name="Davidsen T.M."/>
            <person name="Wayne K.J."/>
            <person name="Tettelin H."/>
            <person name="Glass J.I."/>
            <person name="Rusch D."/>
            <person name="Podicherti R."/>
            <person name="Tsui H.-C.T."/>
            <person name="Winkler M.E."/>
        </authorList>
    </citation>
    <scope>NUCLEOTIDE SEQUENCE</scope>
</reference>
<keyword evidence="2" id="KW-0450">Lipoyl</keyword>
<evidence type="ECO:0000259" key="3">
    <source>
        <dbReference type="PROSITE" id="PS50968"/>
    </source>
</evidence>
<protein>
    <recommendedName>
        <fullName evidence="3">Lipoyl-binding domain-containing protein</fullName>
    </recommendedName>
</protein>
<proteinExistence type="inferred from homology"/>
<dbReference type="InterPro" id="IPR017453">
    <property type="entry name" value="GCV_H_sub"/>
</dbReference>
<dbReference type="Gene3D" id="2.40.50.100">
    <property type="match status" value="1"/>
</dbReference>
<gene>
    <name evidence="4" type="ORF">METZ01_LOCUS33792</name>
</gene>
<dbReference type="InterPro" id="IPR011053">
    <property type="entry name" value="Single_hybrid_motif"/>
</dbReference>
<dbReference type="PANTHER" id="PTHR11715:SF3">
    <property type="entry name" value="GLYCINE CLEAVAGE SYSTEM H PROTEIN-RELATED"/>
    <property type="match status" value="1"/>
</dbReference>
<dbReference type="InterPro" id="IPR000089">
    <property type="entry name" value="Biotin_lipoyl"/>
</dbReference>
<dbReference type="NCBIfam" id="NF002270">
    <property type="entry name" value="PRK01202.1"/>
    <property type="match status" value="1"/>
</dbReference>
<evidence type="ECO:0000256" key="2">
    <source>
        <dbReference type="ARBA" id="ARBA00022823"/>
    </source>
</evidence>
<accession>A0A381QQ68</accession>
<sequence length="128" mass="14256">MKDIPENYKFLSSHEWAKFEEGGIVTVGISDYAQDQLGDIVFVELPELDSEVNQGDEAAVVESVKAASEVYSPMSGKIVDLNSSLEDSPEIVNSSAFEEGWFFKIEVTDSSEFENLLTPEEYSEQCED</sequence>
<dbReference type="GO" id="GO:0005829">
    <property type="term" value="C:cytosol"/>
    <property type="evidence" value="ECO:0007669"/>
    <property type="project" value="TreeGrafter"/>
</dbReference>
<dbReference type="CDD" id="cd06848">
    <property type="entry name" value="GCS_H"/>
    <property type="match status" value="1"/>
</dbReference>
<dbReference type="PANTHER" id="PTHR11715">
    <property type="entry name" value="GLYCINE CLEAVAGE SYSTEM H PROTEIN"/>
    <property type="match status" value="1"/>
</dbReference>
<dbReference type="PROSITE" id="PS00189">
    <property type="entry name" value="LIPOYL"/>
    <property type="match status" value="1"/>
</dbReference>
<dbReference type="AlphaFoldDB" id="A0A381QQ68"/>
<dbReference type="GO" id="GO:0005960">
    <property type="term" value="C:glycine cleavage complex"/>
    <property type="evidence" value="ECO:0007669"/>
    <property type="project" value="InterPro"/>
</dbReference>
<dbReference type="GO" id="GO:0009249">
    <property type="term" value="P:protein lipoylation"/>
    <property type="evidence" value="ECO:0007669"/>
    <property type="project" value="TreeGrafter"/>
</dbReference>
<evidence type="ECO:0000313" key="4">
    <source>
        <dbReference type="EMBL" id="SUZ80938.1"/>
    </source>
</evidence>
<dbReference type="EMBL" id="UINC01001448">
    <property type="protein sequence ID" value="SUZ80938.1"/>
    <property type="molecule type" value="Genomic_DNA"/>
</dbReference>
<organism evidence="4">
    <name type="scientific">marine metagenome</name>
    <dbReference type="NCBI Taxonomy" id="408172"/>
    <lineage>
        <taxon>unclassified sequences</taxon>
        <taxon>metagenomes</taxon>
        <taxon>ecological metagenomes</taxon>
    </lineage>
</organism>
<dbReference type="Pfam" id="PF01597">
    <property type="entry name" value="GCV_H"/>
    <property type="match status" value="1"/>
</dbReference>
<dbReference type="HAMAP" id="MF_00272">
    <property type="entry name" value="GcvH"/>
    <property type="match status" value="1"/>
</dbReference>
<dbReference type="InterPro" id="IPR033753">
    <property type="entry name" value="GCV_H/Fam206"/>
</dbReference>
<dbReference type="InterPro" id="IPR003016">
    <property type="entry name" value="2-oxoA_DH_lipoyl-BS"/>
</dbReference>
<dbReference type="SUPFAM" id="SSF51230">
    <property type="entry name" value="Single hybrid motif"/>
    <property type="match status" value="1"/>
</dbReference>
<feature type="domain" description="Lipoyl-binding" evidence="3">
    <location>
        <begin position="24"/>
        <end position="106"/>
    </location>
</feature>
<dbReference type="InterPro" id="IPR002930">
    <property type="entry name" value="GCV_H"/>
</dbReference>